<dbReference type="InterPro" id="IPR001387">
    <property type="entry name" value="Cro/C1-type_HTH"/>
</dbReference>
<dbReference type="EMBL" id="JAUSUG010000038">
    <property type="protein sequence ID" value="MDQ0257947.1"/>
    <property type="molecule type" value="Genomic_DNA"/>
</dbReference>
<evidence type="ECO:0000313" key="3">
    <source>
        <dbReference type="Proteomes" id="UP001230005"/>
    </source>
</evidence>
<sequence>MENRSTAANNVDNAKYHAWFHHNGADGWITVAKKTPAGKFRQYHYRPEDLAEQLGTWLGEDVYFSQNTFFKPQRSIENIRQLRSLYVDLDFYLFNYEPSWILGKLEHEFFGESLPDPNILIFSGQGIVLIWLLDPVPYKALPLWQAVQNYFLELLKELGGDERAADASRVFRIAGSVNSKNGAEVRAEYRHDYRYQLRDIQYDYLPDLTEELKPAPGTKKRGRKKKVAQLFNTYKLHYARLLDLVKLVELRNYEVTGYRETICFLYRYWSCCYTNDPSEALDQTYTFNLQFSAPLPLKEVERATRSAEKAWIAKNDKKANELAIEKGYPGAGYNISNKKLISWLDITDDEMEHLQTIIGANEKKRRKRIANMEKRREEGMKPREEYLQEQRDKTQDKLFLLQQALKRYPNATQKELAEKLGVDRSYIAKLKRKLKV</sequence>
<reference evidence="2 3" key="1">
    <citation type="submission" date="2023-07" db="EMBL/GenBank/DDBJ databases">
        <title>Genomic Encyclopedia of Type Strains, Phase IV (KMG-IV): sequencing the most valuable type-strain genomes for metagenomic binning, comparative biology and taxonomic classification.</title>
        <authorList>
            <person name="Goeker M."/>
        </authorList>
    </citation>
    <scope>NUCLEOTIDE SEQUENCE [LARGE SCALE GENOMIC DNA]</scope>
    <source>
        <strain evidence="2 3">DSM 9768</strain>
    </source>
</reference>
<evidence type="ECO:0000313" key="2">
    <source>
        <dbReference type="EMBL" id="MDQ0257947.1"/>
    </source>
</evidence>
<dbReference type="CDD" id="cd00093">
    <property type="entry name" value="HTH_XRE"/>
    <property type="match status" value="1"/>
</dbReference>
<feature type="domain" description="HTH cro/C1-type" evidence="1">
    <location>
        <begin position="412"/>
        <end position="430"/>
    </location>
</feature>
<dbReference type="PROSITE" id="PS50943">
    <property type="entry name" value="HTH_CROC1"/>
    <property type="match status" value="1"/>
</dbReference>
<organism evidence="2 3">
    <name type="scientific">Evansella vedderi</name>
    <dbReference type="NCBI Taxonomy" id="38282"/>
    <lineage>
        <taxon>Bacteria</taxon>
        <taxon>Bacillati</taxon>
        <taxon>Bacillota</taxon>
        <taxon>Bacilli</taxon>
        <taxon>Bacillales</taxon>
        <taxon>Bacillaceae</taxon>
        <taxon>Evansella</taxon>
    </lineage>
</organism>
<proteinExistence type="predicted"/>
<dbReference type="Proteomes" id="UP001230005">
    <property type="component" value="Unassembled WGS sequence"/>
</dbReference>
<gene>
    <name evidence="2" type="ORF">J2S74_005410</name>
</gene>
<name>A0ABU0A386_9BACI</name>
<keyword evidence="3" id="KW-1185">Reference proteome</keyword>
<comment type="caution">
    <text evidence="2">The sequence shown here is derived from an EMBL/GenBank/DDBJ whole genome shotgun (WGS) entry which is preliminary data.</text>
</comment>
<accession>A0ABU0A386</accession>
<evidence type="ECO:0000259" key="1">
    <source>
        <dbReference type="PROSITE" id="PS50943"/>
    </source>
</evidence>
<dbReference type="RefSeq" id="WP_307332470.1">
    <property type="nucleotide sequence ID" value="NZ_JAUSUG010000038.1"/>
</dbReference>
<protein>
    <recommendedName>
        <fullName evidence="1">HTH cro/C1-type domain-containing protein</fullName>
    </recommendedName>
</protein>